<dbReference type="Pfam" id="PF13924">
    <property type="entry name" value="Lipocalin_5"/>
    <property type="match status" value="1"/>
</dbReference>
<reference evidence="2 3" key="1">
    <citation type="submission" date="2019-06" db="EMBL/GenBank/DDBJ databases">
        <title>Flavobacteriaceae Paucihalobacterium erythroidium CWB-1, complete genome.</title>
        <authorList>
            <person name="Wu S."/>
        </authorList>
    </citation>
    <scope>NUCLEOTIDE SEQUENCE [LARGE SCALE GENOMIC DNA]</scope>
    <source>
        <strain evidence="2 3">CWB-1</strain>
    </source>
</reference>
<dbReference type="AlphaFoldDB" id="A0A506PN94"/>
<accession>A0A506PN94</accession>
<evidence type="ECO:0000313" key="3">
    <source>
        <dbReference type="Proteomes" id="UP000317332"/>
    </source>
</evidence>
<organism evidence="2 3">
    <name type="scientific">Paucihalobacter ruber</name>
    <dbReference type="NCBI Taxonomy" id="2567861"/>
    <lineage>
        <taxon>Bacteria</taxon>
        <taxon>Pseudomonadati</taxon>
        <taxon>Bacteroidota</taxon>
        <taxon>Flavobacteriia</taxon>
        <taxon>Flavobacteriales</taxon>
        <taxon>Flavobacteriaceae</taxon>
        <taxon>Paucihalobacter</taxon>
    </lineage>
</organism>
<proteinExistence type="predicted"/>
<comment type="caution">
    <text evidence="2">The sequence shown here is derived from an EMBL/GenBank/DDBJ whole genome shotgun (WGS) entry which is preliminary data.</text>
</comment>
<sequence>MRFKHLYILIILTSVLSCKNKNEQSDFDMFTGRWTLDIVETKVDSLSIWEPRQDHYKNRKGFILYDGQGGMGVHHVTENYDKYDFEGRGGLDSLTVNDLRHLADNFVYFGKYRVIDSLKIIEHYIESTNFQNMWGTTAKRNYSFSGDTLILNPITNIYPKTRLKWVKLNDKNDIAITNK</sequence>
<dbReference type="PROSITE" id="PS51257">
    <property type="entry name" value="PROKAR_LIPOPROTEIN"/>
    <property type="match status" value="1"/>
</dbReference>
<protein>
    <submittedName>
        <fullName evidence="2">Lipocalin-like domain-containing protein</fullName>
    </submittedName>
</protein>
<dbReference type="InterPro" id="IPR024311">
    <property type="entry name" value="Lipocalin-like"/>
</dbReference>
<evidence type="ECO:0000313" key="2">
    <source>
        <dbReference type="EMBL" id="TPV35353.1"/>
    </source>
</evidence>
<evidence type="ECO:0000259" key="1">
    <source>
        <dbReference type="Pfam" id="PF13924"/>
    </source>
</evidence>
<name>A0A506PN94_9FLAO</name>
<feature type="domain" description="Lipocalin-like" evidence="1">
    <location>
        <begin position="57"/>
        <end position="160"/>
    </location>
</feature>
<dbReference type="EMBL" id="VHIQ01000001">
    <property type="protein sequence ID" value="TPV35353.1"/>
    <property type="molecule type" value="Genomic_DNA"/>
</dbReference>
<gene>
    <name evidence="2" type="ORF">FJ651_00065</name>
</gene>
<dbReference type="Proteomes" id="UP000317332">
    <property type="component" value="Unassembled WGS sequence"/>
</dbReference>
<dbReference type="OrthoDB" id="1431762at2"/>
<keyword evidence="3" id="KW-1185">Reference proteome</keyword>